<feature type="transmembrane region" description="Helical" evidence="2">
    <location>
        <begin position="39"/>
        <end position="57"/>
    </location>
</feature>
<protein>
    <submittedName>
        <fullName evidence="3">Uncharacterized protein</fullName>
    </submittedName>
</protein>
<reference evidence="3 4" key="1">
    <citation type="journal article" date="2011" name="Proc. Natl. Acad. Sci. U.S.A.">
        <title>Evolutionary erosion of yeast sex chromosomes by mating-type switching accidents.</title>
        <authorList>
            <person name="Gordon J.L."/>
            <person name="Armisen D."/>
            <person name="Proux-Wera E."/>
            <person name="Oheigeartaigh S.S."/>
            <person name="Byrne K.P."/>
            <person name="Wolfe K.H."/>
        </authorList>
    </citation>
    <scope>NUCLEOTIDE SEQUENCE [LARGE SCALE GENOMIC DNA]</scope>
    <source>
        <strain evidence="4">ATCC 22294 / BCRC 22015 / CBS 2517 / CECT 1963 / NBRC 1671 / NRRL Y-8276</strain>
    </source>
</reference>
<organism evidence="3 4">
    <name type="scientific">Kazachstania africana (strain ATCC 22294 / BCRC 22015 / CBS 2517 / CECT 1963 / NBRC 1671 / NRRL Y-8276)</name>
    <name type="common">Yeast</name>
    <name type="synonym">Kluyveromyces africanus</name>
    <dbReference type="NCBI Taxonomy" id="1071382"/>
    <lineage>
        <taxon>Eukaryota</taxon>
        <taxon>Fungi</taxon>
        <taxon>Dikarya</taxon>
        <taxon>Ascomycota</taxon>
        <taxon>Saccharomycotina</taxon>
        <taxon>Saccharomycetes</taxon>
        <taxon>Saccharomycetales</taxon>
        <taxon>Saccharomycetaceae</taxon>
        <taxon>Kazachstania</taxon>
    </lineage>
</organism>
<sequence length="183" mass="20817">MLTQIAASTILRRADGDNSSGIADYDDSYNSTAWKFGRWFLSIVFVLVFLSIIFMAVRANKKRINRGEAPIRGTSWLTPPSYRQSERQYSSSAGEYEDYVPTYTEQANENDLGYYDERGEFHLNGKSEYLPPPPLSEEIAGSDSSLERPAQARVRDSEPYHDPEMMRPSYTAQLRTNTPHVSN</sequence>
<dbReference type="InterPro" id="IPR020999">
    <property type="entry name" value="Chitin_synth_reg_RCR"/>
</dbReference>
<dbReference type="KEGG" id="kaf:KAFR_0F02560"/>
<evidence type="ECO:0000313" key="3">
    <source>
        <dbReference type="EMBL" id="CCF58853.1"/>
    </source>
</evidence>
<dbReference type="EMBL" id="HE650826">
    <property type="protein sequence ID" value="CCF58853.1"/>
    <property type="molecule type" value="Genomic_DNA"/>
</dbReference>
<dbReference type="PANTHER" id="PTHR28187">
    <property type="entry name" value="PROTEIN RCR1-RELATED"/>
    <property type="match status" value="1"/>
</dbReference>
<dbReference type="Proteomes" id="UP000005220">
    <property type="component" value="Chromosome 6"/>
</dbReference>
<evidence type="ECO:0000256" key="2">
    <source>
        <dbReference type="SAM" id="Phobius"/>
    </source>
</evidence>
<dbReference type="AlphaFoldDB" id="H2AWV3"/>
<evidence type="ECO:0000256" key="1">
    <source>
        <dbReference type="SAM" id="MobiDB-lite"/>
    </source>
</evidence>
<dbReference type="FunCoup" id="H2AWV3">
    <property type="interactions" value="68"/>
</dbReference>
<evidence type="ECO:0000313" key="4">
    <source>
        <dbReference type="Proteomes" id="UP000005220"/>
    </source>
</evidence>
<feature type="region of interest" description="Disordered" evidence="1">
    <location>
        <begin position="123"/>
        <end position="183"/>
    </location>
</feature>
<dbReference type="GeneID" id="13884321"/>
<dbReference type="InParanoid" id="H2AWV3"/>
<dbReference type="GO" id="GO:0016192">
    <property type="term" value="P:vesicle-mediated transport"/>
    <property type="evidence" value="ECO:0007669"/>
    <property type="project" value="TreeGrafter"/>
</dbReference>
<dbReference type="OrthoDB" id="4088875at2759"/>
<keyword evidence="2" id="KW-1133">Transmembrane helix</keyword>
<feature type="compositionally biased region" description="Basic and acidic residues" evidence="1">
    <location>
        <begin position="153"/>
        <end position="165"/>
    </location>
</feature>
<dbReference type="eggNOG" id="ENOG502S2K8">
    <property type="taxonomic scope" value="Eukaryota"/>
</dbReference>
<keyword evidence="2" id="KW-0812">Transmembrane</keyword>
<keyword evidence="2" id="KW-0472">Membrane</keyword>
<dbReference type="RefSeq" id="XP_003957988.1">
    <property type="nucleotide sequence ID" value="XM_003957939.1"/>
</dbReference>
<dbReference type="Pfam" id="PF12273">
    <property type="entry name" value="RCR"/>
    <property type="match status" value="1"/>
</dbReference>
<dbReference type="HOGENOM" id="CLU_078289_2_1_1"/>
<accession>H2AWV3</accession>
<proteinExistence type="predicted"/>
<keyword evidence="4" id="KW-1185">Reference proteome</keyword>
<name>H2AWV3_KAZAF</name>
<feature type="compositionally biased region" description="Polar residues" evidence="1">
    <location>
        <begin position="170"/>
        <end position="183"/>
    </location>
</feature>
<dbReference type="PANTHER" id="PTHR28187:SF1">
    <property type="entry name" value="PROTEIN RCR1-RELATED"/>
    <property type="match status" value="1"/>
</dbReference>
<gene>
    <name evidence="3" type="primary">KAFR0F02560</name>
    <name evidence="3" type="ORF">KAFR_0F02560</name>
</gene>